<evidence type="ECO:0000313" key="1">
    <source>
        <dbReference type="EMBL" id="GAH92060.1"/>
    </source>
</evidence>
<proteinExistence type="predicted"/>
<dbReference type="AlphaFoldDB" id="X1KEK2"/>
<name>X1KEK2_9ZZZZ</name>
<protein>
    <submittedName>
        <fullName evidence="1">Uncharacterized protein</fullName>
    </submittedName>
</protein>
<accession>X1KEK2</accession>
<dbReference type="EMBL" id="BARV01001108">
    <property type="protein sequence ID" value="GAH92060.1"/>
    <property type="molecule type" value="Genomic_DNA"/>
</dbReference>
<comment type="caution">
    <text evidence="1">The sequence shown here is derived from an EMBL/GenBank/DDBJ whole genome shotgun (WGS) entry which is preliminary data.</text>
</comment>
<gene>
    <name evidence="1" type="ORF">S06H3_03416</name>
</gene>
<sequence length="90" mass="9663">MPDKAVDLVKALSITEVEVLGRNPSRIYALLVNPSAEEVFLAMGIPAVVDRGIPLLSAGSNYEINLTNPWHGSIHAVSKAGTPNLLITEW</sequence>
<reference evidence="1" key="1">
    <citation type="journal article" date="2014" name="Front. Microbiol.">
        <title>High frequency of phylogenetically diverse reductive dehalogenase-homologous genes in deep subseafloor sedimentary metagenomes.</title>
        <authorList>
            <person name="Kawai M."/>
            <person name="Futagami T."/>
            <person name="Toyoda A."/>
            <person name="Takaki Y."/>
            <person name="Nishi S."/>
            <person name="Hori S."/>
            <person name="Arai W."/>
            <person name="Tsubouchi T."/>
            <person name="Morono Y."/>
            <person name="Uchiyama I."/>
            <person name="Ito T."/>
            <person name="Fujiyama A."/>
            <person name="Inagaki F."/>
            <person name="Takami H."/>
        </authorList>
    </citation>
    <scope>NUCLEOTIDE SEQUENCE</scope>
    <source>
        <strain evidence="1">Expedition CK06-06</strain>
    </source>
</reference>
<organism evidence="1">
    <name type="scientific">marine sediment metagenome</name>
    <dbReference type="NCBI Taxonomy" id="412755"/>
    <lineage>
        <taxon>unclassified sequences</taxon>
        <taxon>metagenomes</taxon>
        <taxon>ecological metagenomes</taxon>
    </lineage>
</organism>